<proteinExistence type="inferred from homology"/>
<dbReference type="RefSeq" id="WP_121688320.1">
    <property type="nucleotide sequence ID" value="NZ_RCUY01000005.1"/>
</dbReference>
<feature type="domain" description="Aldehyde dehydrogenase" evidence="3">
    <location>
        <begin position="6"/>
        <end position="452"/>
    </location>
</feature>
<dbReference type="PANTHER" id="PTHR11699">
    <property type="entry name" value="ALDEHYDE DEHYDROGENASE-RELATED"/>
    <property type="match status" value="1"/>
</dbReference>
<dbReference type="SUPFAM" id="SSF53720">
    <property type="entry name" value="ALDH-like"/>
    <property type="match status" value="1"/>
</dbReference>
<dbReference type="GO" id="GO:0016620">
    <property type="term" value="F:oxidoreductase activity, acting on the aldehyde or oxo group of donors, NAD or NADP as acceptor"/>
    <property type="evidence" value="ECO:0007669"/>
    <property type="project" value="InterPro"/>
</dbReference>
<dbReference type="CDD" id="cd07078">
    <property type="entry name" value="ALDH"/>
    <property type="match status" value="1"/>
</dbReference>
<dbReference type="EMBL" id="RCUY01000005">
    <property type="protein sequence ID" value="RLP83193.1"/>
    <property type="molecule type" value="Genomic_DNA"/>
</dbReference>
<organism evidence="4 5">
    <name type="scientific">Mycetocola lacteus</name>
    <dbReference type="NCBI Taxonomy" id="76637"/>
    <lineage>
        <taxon>Bacteria</taxon>
        <taxon>Bacillati</taxon>
        <taxon>Actinomycetota</taxon>
        <taxon>Actinomycetes</taxon>
        <taxon>Micrococcales</taxon>
        <taxon>Microbacteriaceae</taxon>
        <taxon>Mycetocola</taxon>
    </lineage>
</organism>
<dbReference type="InterPro" id="IPR016161">
    <property type="entry name" value="Ald_DH/histidinol_DH"/>
</dbReference>
<dbReference type="Pfam" id="PF00171">
    <property type="entry name" value="Aldedh"/>
    <property type="match status" value="1"/>
</dbReference>
<dbReference type="PROSITE" id="PS00070">
    <property type="entry name" value="ALDEHYDE_DEHYDR_CYS"/>
    <property type="match status" value="1"/>
</dbReference>
<protein>
    <submittedName>
        <fullName evidence="4">Aldehyde dehydrogenase</fullName>
    </submittedName>
</protein>
<keyword evidence="2" id="KW-0560">Oxidoreductase</keyword>
<reference evidence="4 5" key="1">
    <citation type="submission" date="2018-10" db="EMBL/GenBank/DDBJ databases">
        <authorList>
            <person name="Li J."/>
        </authorList>
    </citation>
    <scope>NUCLEOTIDE SEQUENCE [LARGE SCALE GENOMIC DNA]</scope>
    <source>
        <strain evidence="4 5">JCM 11654</strain>
    </source>
</reference>
<evidence type="ECO:0000259" key="3">
    <source>
        <dbReference type="Pfam" id="PF00171"/>
    </source>
</evidence>
<name>A0A3L7ARR5_9MICO</name>
<evidence type="ECO:0000313" key="5">
    <source>
        <dbReference type="Proteomes" id="UP000269438"/>
    </source>
</evidence>
<accession>A0A3L7ARR5</accession>
<dbReference type="Proteomes" id="UP000269438">
    <property type="component" value="Unassembled WGS sequence"/>
</dbReference>
<dbReference type="Gene3D" id="3.40.605.10">
    <property type="entry name" value="Aldehyde Dehydrogenase, Chain A, domain 1"/>
    <property type="match status" value="1"/>
</dbReference>
<evidence type="ECO:0000256" key="2">
    <source>
        <dbReference type="ARBA" id="ARBA00023002"/>
    </source>
</evidence>
<keyword evidence="5" id="KW-1185">Reference proteome</keyword>
<dbReference type="Gene3D" id="3.40.309.10">
    <property type="entry name" value="Aldehyde Dehydrogenase, Chain A, domain 2"/>
    <property type="match status" value="1"/>
</dbReference>
<dbReference type="InterPro" id="IPR016163">
    <property type="entry name" value="Ald_DH_C"/>
</dbReference>
<dbReference type="InterPro" id="IPR016160">
    <property type="entry name" value="Ald_DH_CS_CYS"/>
</dbReference>
<dbReference type="FunFam" id="3.40.605.10:FF:000007">
    <property type="entry name" value="NAD/NADP-dependent betaine aldehyde dehydrogenase"/>
    <property type="match status" value="1"/>
</dbReference>
<comment type="caution">
    <text evidence="4">The sequence shown here is derived from an EMBL/GenBank/DDBJ whole genome shotgun (WGS) entry which is preliminary data.</text>
</comment>
<sequence length="469" mass="49757">MTEPTSHETILINPATGHEFIRVPHRSIDDTNQVIAESVRAGVSWRALSAAERGRLLARFARAIAADREHLATLTMTEAGHPITAARAEADQVRDVFAYFAGAPERHLGTQIPVAGGTAITFREPLGAVGIIAPWNFPLPIAAWGTAPALAAGNTVVLKPAELTPLGALRLEHLASEAGLPDGVFRVVTGSGAVLGDHLARHPDVAKIIFTGSTATGARVLAAAAEHIKPVTLELGGHNASIVFSDANLAAAAAATPSGALDNAGQDCCARSRVYVQRPVFERFVDLLIPAMDALRVGDPLDPRTQLGPLISAAHRNRVAALVTNDIPVVYRGQVPQDSGFWFPPTVLAPPPHHPILDAEVFGPVFSLLPFDTEDEVIERVNNTPYGLAGSIWTRDGARGLRMARALHVGNLSINSQTAVRYQTPFGGMKHSGLGRELGPDALDAVTEVKTVFISHDGPHPSTQRNEEL</sequence>
<dbReference type="InterPro" id="IPR016162">
    <property type="entry name" value="Ald_DH_N"/>
</dbReference>
<evidence type="ECO:0000256" key="1">
    <source>
        <dbReference type="ARBA" id="ARBA00009986"/>
    </source>
</evidence>
<dbReference type="OrthoDB" id="6882680at2"/>
<evidence type="ECO:0000313" key="4">
    <source>
        <dbReference type="EMBL" id="RLP83193.1"/>
    </source>
</evidence>
<gene>
    <name evidence="4" type="ORF">D9V34_08150</name>
</gene>
<dbReference type="AlphaFoldDB" id="A0A3L7ARR5"/>
<dbReference type="InterPro" id="IPR015590">
    <property type="entry name" value="Aldehyde_DH_dom"/>
</dbReference>
<comment type="similarity">
    <text evidence="1">Belongs to the aldehyde dehydrogenase family.</text>
</comment>